<dbReference type="STRING" id="3469.A0A4Y7KZ74"/>
<keyword evidence="3" id="KW-0732">Signal</keyword>
<keyword evidence="8" id="KW-0325">Glycoprotein</keyword>
<comment type="function">
    <text evidence="9">Pulmonary surfactant-associated proteins promote alveolar stability by lowering the surface tension at the air-liquid interface in the peripheral air spaces. SP-B increases the collapse pressure of palmitic acid to nearly 70 millinewtons per meter.</text>
</comment>
<dbReference type="PANTHER" id="PTHR11480:SF3">
    <property type="entry name" value="BCDNA.GH08312"/>
    <property type="match status" value="1"/>
</dbReference>
<feature type="domain" description="Saposin B-type" evidence="14">
    <location>
        <begin position="173"/>
        <end position="252"/>
    </location>
</feature>
<evidence type="ECO:0000256" key="11">
    <source>
        <dbReference type="ARBA" id="ARBA00041785"/>
    </source>
</evidence>
<keyword evidence="13" id="KW-0812">Transmembrane</keyword>
<keyword evidence="13" id="KW-0472">Membrane</keyword>
<dbReference type="GO" id="GO:0006629">
    <property type="term" value="P:lipid metabolic process"/>
    <property type="evidence" value="ECO:0007669"/>
    <property type="project" value="InterPro"/>
</dbReference>
<feature type="compositionally biased region" description="Pro residues" evidence="12">
    <location>
        <begin position="66"/>
        <end position="75"/>
    </location>
</feature>
<evidence type="ECO:0000256" key="6">
    <source>
        <dbReference type="ARBA" id="ARBA00023145"/>
    </source>
</evidence>
<keyword evidence="13" id="KW-1133">Transmembrane helix</keyword>
<evidence type="ECO:0000256" key="9">
    <source>
        <dbReference type="ARBA" id="ARBA00037221"/>
    </source>
</evidence>
<keyword evidence="4" id="KW-0677">Repeat</keyword>
<evidence type="ECO:0000256" key="13">
    <source>
        <dbReference type="SAM" id="Phobius"/>
    </source>
</evidence>
<dbReference type="FunFam" id="1.10.225.10:FF:000008">
    <property type="entry name" value="Pulmonary surfactant-associated protein B"/>
    <property type="match status" value="1"/>
</dbReference>
<sequence>MVRKDSRTFDPNKFNLANEGCKQTLSIGQILNKKLNLPEDFEMGTEKENKQKVSLAQMLGKQTGPLSPPLSPPRPTEQEETANKQISGKRKKFGLVRFSLLLTKESKKKKKQAPSLPLTELLCWLTYREFVTSGTMGVRGGLLFLLVLGISWIFVDARNFALVSDVSNTGKDKDKVCNMCEKFATQALTYLGQNATQTEILGKLHQACSKMRSFKKECLTMVDYYTPLFFLEVNTLKPENFCHKMDLCDAQHPDSCKMCHQAVDEVLEKLENPDTQLEVIEILLKACNAEKKYAQRCKKLVFEYGPLIMTNAQQFLASKDICTIVGVCKSSSAVVNESEDASSSFSTSAETSLLADS</sequence>
<evidence type="ECO:0000256" key="7">
    <source>
        <dbReference type="ARBA" id="ARBA00023157"/>
    </source>
</evidence>
<dbReference type="SMART" id="SM00741">
    <property type="entry name" value="SapB"/>
    <property type="match status" value="2"/>
</dbReference>
<reference evidence="15 16" key="1">
    <citation type="journal article" date="2018" name="Science">
        <title>The opium poppy genome and morphinan production.</title>
        <authorList>
            <person name="Guo L."/>
            <person name="Winzer T."/>
            <person name="Yang X."/>
            <person name="Li Y."/>
            <person name="Ning Z."/>
            <person name="He Z."/>
            <person name="Teodor R."/>
            <person name="Lu Y."/>
            <person name="Bowser T.A."/>
            <person name="Graham I.A."/>
            <person name="Ye K."/>
        </authorList>
    </citation>
    <scope>NUCLEOTIDE SEQUENCE [LARGE SCALE GENOMIC DNA]</scope>
    <source>
        <strain evidence="16">cv. HN1</strain>
        <tissue evidence="15">Leaves</tissue>
    </source>
</reference>
<gene>
    <name evidence="15" type="ORF">C5167_002404</name>
</gene>
<dbReference type="EMBL" id="CM010723">
    <property type="protein sequence ID" value="RZC78206.1"/>
    <property type="molecule type" value="Genomic_DNA"/>
</dbReference>
<feature type="transmembrane region" description="Helical" evidence="13">
    <location>
        <begin position="136"/>
        <end position="155"/>
    </location>
</feature>
<dbReference type="GO" id="GO:0004190">
    <property type="term" value="F:aspartic-type endopeptidase activity"/>
    <property type="evidence" value="ECO:0007669"/>
    <property type="project" value="UniProtKB-KW"/>
</dbReference>
<dbReference type="PROSITE" id="PS50015">
    <property type="entry name" value="SAP_B"/>
    <property type="match status" value="2"/>
</dbReference>
<keyword evidence="6" id="KW-0865">Zymogen</keyword>
<evidence type="ECO:0000256" key="10">
    <source>
        <dbReference type="ARBA" id="ARBA00041094"/>
    </source>
</evidence>
<keyword evidence="5" id="KW-0378">Hydrolase</keyword>
<dbReference type="InterPro" id="IPR051428">
    <property type="entry name" value="Sphingo_Act-Surfact_Prot"/>
</dbReference>
<dbReference type="InterPro" id="IPR007856">
    <property type="entry name" value="SapB_1"/>
</dbReference>
<keyword evidence="5" id="KW-0064">Aspartyl protease</keyword>
<dbReference type="AlphaFoldDB" id="A0A4Y7KZ74"/>
<accession>A0A4Y7KZ74</accession>
<proteinExistence type="predicted"/>
<evidence type="ECO:0000256" key="1">
    <source>
        <dbReference type="ARBA" id="ARBA00004239"/>
    </source>
</evidence>
<evidence type="ECO:0000313" key="15">
    <source>
        <dbReference type="EMBL" id="RZC78206.1"/>
    </source>
</evidence>
<keyword evidence="7" id="KW-1015">Disulfide bond</keyword>
<dbReference type="Gene3D" id="1.10.225.10">
    <property type="entry name" value="Saposin-like"/>
    <property type="match status" value="2"/>
</dbReference>
<evidence type="ECO:0000256" key="12">
    <source>
        <dbReference type="SAM" id="MobiDB-lite"/>
    </source>
</evidence>
<dbReference type="PANTHER" id="PTHR11480">
    <property type="entry name" value="SAPOSIN-RELATED"/>
    <property type="match status" value="1"/>
</dbReference>
<evidence type="ECO:0000259" key="14">
    <source>
        <dbReference type="PROSITE" id="PS50015"/>
    </source>
</evidence>
<evidence type="ECO:0000256" key="2">
    <source>
        <dbReference type="ARBA" id="ARBA00022525"/>
    </source>
</evidence>
<dbReference type="Pfam" id="PF05184">
    <property type="entry name" value="SapB_1"/>
    <property type="match status" value="2"/>
</dbReference>
<keyword evidence="16" id="KW-1185">Reference proteome</keyword>
<dbReference type="SUPFAM" id="SSF47862">
    <property type="entry name" value="Saposin"/>
    <property type="match status" value="2"/>
</dbReference>
<dbReference type="Gramene" id="RZC78206">
    <property type="protein sequence ID" value="RZC78206"/>
    <property type="gene ID" value="C5167_002404"/>
</dbReference>
<evidence type="ECO:0000313" key="16">
    <source>
        <dbReference type="Proteomes" id="UP000316621"/>
    </source>
</evidence>
<evidence type="ECO:0000256" key="8">
    <source>
        <dbReference type="ARBA" id="ARBA00023180"/>
    </source>
</evidence>
<evidence type="ECO:0000256" key="5">
    <source>
        <dbReference type="ARBA" id="ARBA00022750"/>
    </source>
</evidence>
<dbReference type="Proteomes" id="UP000316621">
    <property type="component" value="Chromosome 9"/>
</dbReference>
<dbReference type="GO" id="GO:0005576">
    <property type="term" value="C:extracellular region"/>
    <property type="evidence" value="ECO:0007669"/>
    <property type="project" value="UniProtKB-SubCell"/>
</dbReference>
<dbReference type="InterPro" id="IPR008138">
    <property type="entry name" value="SapB_2"/>
</dbReference>
<dbReference type="InterPro" id="IPR008139">
    <property type="entry name" value="SaposinB_dom"/>
</dbReference>
<comment type="subcellular location">
    <subcellularLocation>
        <location evidence="1">Secreted</location>
        <location evidence="1">Extracellular space</location>
    </subcellularLocation>
</comment>
<evidence type="ECO:0000256" key="3">
    <source>
        <dbReference type="ARBA" id="ARBA00022729"/>
    </source>
</evidence>
<protein>
    <recommendedName>
        <fullName evidence="10">Pulmonary surfactant-associated protein B</fullName>
    </recommendedName>
    <alternativeName>
        <fullName evidence="11">Pulmonary surfactant-associated proteolipid SPL(Phe)</fullName>
    </alternativeName>
</protein>
<name>A0A4Y7KZ74_PAPSO</name>
<feature type="region of interest" description="Disordered" evidence="12">
    <location>
        <begin position="61"/>
        <end position="85"/>
    </location>
</feature>
<dbReference type="Pfam" id="PF03489">
    <property type="entry name" value="SapB_2"/>
    <property type="match status" value="1"/>
</dbReference>
<keyword evidence="2" id="KW-0964">Secreted</keyword>
<evidence type="ECO:0000256" key="4">
    <source>
        <dbReference type="ARBA" id="ARBA00022737"/>
    </source>
</evidence>
<organism evidence="15 16">
    <name type="scientific">Papaver somniferum</name>
    <name type="common">Opium poppy</name>
    <dbReference type="NCBI Taxonomy" id="3469"/>
    <lineage>
        <taxon>Eukaryota</taxon>
        <taxon>Viridiplantae</taxon>
        <taxon>Streptophyta</taxon>
        <taxon>Embryophyta</taxon>
        <taxon>Tracheophyta</taxon>
        <taxon>Spermatophyta</taxon>
        <taxon>Magnoliopsida</taxon>
        <taxon>Ranunculales</taxon>
        <taxon>Papaveraceae</taxon>
        <taxon>Papaveroideae</taxon>
        <taxon>Papaver</taxon>
    </lineage>
</organism>
<dbReference type="InterPro" id="IPR011001">
    <property type="entry name" value="Saposin-like"/>
</dbReference>
<feature type="domain" description="Saposin B-type" evidence="14">
    <location>
        <begin position="256"/>
        <end position="332"/>
    </location>
</feature>
<keyword evidence="5" id="KW-0645">Protease</keyword>